<name>A0A380LMD1_9FIRM</name>
<proteinExistence type="predicted"/>
<keyword evidence="5" id="KW-0597">Phosphoprotein</keyword>
<evidence type="ECO:0000256" key="11">
    <source>
        <dbReference type="ARBA" id="ARBA00022989"/>
    </source>
</evidence>
<dbReference type="EC" id="2.7.13.3" evidence="3"/>
<dbReference type="InterPro" id="IPR050398">
    <property type="entry name" value="HssS/ArlS-like"/>
</dbReference>
<keyword evidence="10" id="KW-0067">ATP-binding</keyword>
<evidence type="ECO:0000256" key="4">
    <source>
        <dbReference type="ARBA" id="ARBA00022475"/>
    </source>
</evidence>
<protein>
    <recommendedName>
        <fullName evidence="3">histidine kinase</fullName>
        <ecNumber evidence="3">2.7.13.3</ecNumber>
    </recommendedName>
</protein>
<dbReference type="SMART" id="SM00387">
    <property type="entry name" value="HATPase_c"/>
    <property type="match status" value="1"/>
</dbReference>
<dbReference type="RefSeq" id="WP_022789542.1">
    <property type="nucleotide sequence ID" value="NZ_UHFX01000003.1"/>
</dbReference>
<dbReference type="Proteomes" id="UP000255523">
    <property type="component" value="Unassembled WGS sequence"/>
</dbReference>
<dbReference type="InterPro" id="IPR036890">
    <property type="entry name" value="HATPase_C_sf"/>
</dbReference>
<keyword evidence="9 16" id="KW-0418">Kinase</keyword>
<evidence type="ECO:0000256" key="8">
    <source>
        <dbReference type="ARBA" id="ARBA00022741"/>
    </source>
</evidence>
<evidence type="ECO:0000313" key="17">
    <source>
        <dbReference type="Proteomes" id="UP000255523"/>
    </source>
</evidence>
<feature type="transmembrane region" description="Helical" evidence="14">
    <location>
        <begin position="251"/>
        <end position="271"/>
    </location>
</feature>
<evidence type="ECO:0000256" key="2">
    <source>
        <dbReference type="ARBA" id="ARBA00004651"/>
    </source>
</evidence>
<evidence type="ECO:0000256" key="10">
    <source>
        <dbReference type="ARBA" id="ARBA00022840"/>
    </source>
</evidence>
<dbReference type="EMBL" id="UHFX01000003">
    <property type="protein sequence ID" value="SUO04491.1"/>
    <property type="molecule type" value="Genomic_DNA"/>
</dbReference>
<keyword evidence="6 16" id="KW-0808">Transferase</keyword>
<dbReference type="SMART" id="SM00388">
    <property type="entry name" value="HisKA"/>
    <property type="match status" value="1"/>
</dbReference>
<dbReference type="PROSITE" id="PS50109">
    <property type="entry name" value="HIS_KIN"/>
    <property type="match status" value="1"/>
</dbReference>
<evidence type="ECO:0000256" key="7">
    <source>
        <dbReference type="ARBA" id="ARBA00022692"/>
    </source>
</evidence>
<dbReference type="InterPro" id="IPR003661">
    <property type="entry name" value="HisK_dim/P_dom"/>
</dbReference>
<evidence type="ECO:0000256" key="14">
    <source>
        <dbReference type="SAM" id="Phobius"/>
    </source>
</evidence>
<keyword evidence="17" id="KW-1185">Reference proteome</keyword>
<dbReference type="GO" id="GO:0005886">
    <property type="term" value="C:plasma membrane"/>
    <property type="evidence" value="ECO:0007669"/>
    <property type="project" value="UniProtKB-SubCell"/>
</dbReference>
<organism evidence="16 17">
    <name type="scientific">Faecalicoccus pleomorphus</name>
    <dbReference type="NCBI Taxonomy" id="1323"/>
    <lineage>
        <taxon>Bacteria</taxon>
        <taxon>Bacillati</taxon>
        <taxon>Bacillota</taxon>
        <taxon>Erysipelotrichia</taxon>
        <taxon>Erysipelotrichales</taxon>
        <taxon>Erysipelotrichaceae</taxon>
        <taxon>Faecalicoccus</taxon>
    </lineage>
</organism>
<feature type="transmembrane region" description="Helical" evidence="14">
    <location>
        <begin position="291"/>
        <end position="317"/>
    </location>
</feature>
<reference evidence="16 17" key="1">
    <citation type="submission" date="2018-06" db="EMBL/GenBank/DDBJ databases">
        <authorList>
            <consortium name="Pathogen Informatics"/>
            <person name="Doyle S."/>
        </authorList>
    </citation>
    <scope>NUCLEOTIDE SEQUENCE [LARGE SCALE GENOMIC DNA]</scope>
    <source>
        <strain evidence="16 17">NCTC11087</strain>
    </source>
</reference>
<dbReference type="InterPro" id="IPR036097">
    <property type="entry name" value="HisK_dim/P_sf"/>
</dbReference>
<dbReference type="CDD" id="cd00082">
    <property type="entry name" value="HisKA"/>
    <property type="match status" value="1"/>
</dbReference>
<feature type="transmembrane region" description="Helical" evidence="14">
    <location>
        <begin position="366"/>
        <end position="396"/>
    </location>
</feature>
<dbReference type="AlphaFoldDB" id="A0A380LMD1"/>
<keyword evidence="4" id="KW-1003">Cell membrane</keyword>
<evidence type="ECO:0000256" key="9">
    <source>
        <dbReference type="ARBA" id="ARBA00022777"/>
    </source>
</evidence>
<comment type="subcellular location">
    <subcellularLocation>
        <location evidence="2">Cell membrane</location>
        <topology evidence="2">Multi-pass membrane protein</topology>
    </subcellularLocation>
</comment>
<evidence type="ECO:0000256" key="6">
    <source>
        <dbReference type="ARBA" id="ARBA00022679"/>
    </source>
</evidence>
<comment type="catalytic activity">
    <reaction evidence="1">
        <text>ATP + protein L-histidine = ADP + protein N-phospho-L-histidine.</text>
        <dbReference type="EC" id="2.7.13.3"/>
    </reaction>
</comment>
<dbReference type="InterPro" id="IPR005467">
    <property type="entry name" value="His_kinase_dom"/>
</dbReference>
<dbReference type="OrthoDB" id="9792991at2"/>
<evidence type="ECO:0000313" key="16">
    <source>
        <dbReference type="EMBL" id="SUO04491.1"/>
    </source>
</evidence>
<dbReference type="SUPFAM" id="SSF55874">
    <property type="entry name" value="ATPase domain of HSP90 chaperone/DNA topoisomerase II/histidine kinase"/>
    <property type="match status" value="1"/>
</dbReference>
<dbReference type="Pfam" id="PF02518">
    <property type="entry name" value="HATPase_c"/>
    <property type="match status" value="1"/>
</dbReference>
<keyword evidence="12" id="KW-0902">Two-component regulatory system</keyword>
<accession>A0A380LMD1</accession>
<keyword evidence="13 14" id="KW-0472">Membrane</keyword>
<dbReference type="GO" id="GO:0005524">
    <property type="term" value="F:ATP binding"/>
    <property type="evidence" value="ECO:0007669"/>
    <property type="project" value="UniProtKB-KW"/>
</dbReference>
<evidence type="ECO:0000256" key="5">
    <source>
        <dbReference type="ARBA" id="ARBA00022553"/>
    </source>
</evidence>
<dbReference type="GO" id="GO:0000155">
    <property type="term" value="F:phosphorelay sensor kinase activity"/>
    <property type="evidence" value="ECO:0007669"/>
    <property type="project" value="InterPro"/>
</dbReference>
<keyword evidence="7 14" id="KW-0812">Transmembrane</keyword>
<dbReference type="Gene3D" id="1.10.287.130">
    <property type="match status" value="1"/>
</dbReference>
<keyword evidence="8" id="KW-0547">Nucleotide-binding</keyword>
<gene>
    <name evidence="16" type="primary">phoR_1</name>
    <name evidence="16" type="ORF">NCTC11087_01412</name>
</gene>
<dbReference type="FunFam" id="1.10.287.130:FF:000001">
    <property type="entry name" value="Two-component sensor histidine kinase"/>
    <property type="match status" value="1"/>
</dbReference>
<evidence type="ECO:0000256" key="1">
    <source>
        <dbReference type="ARBA" id="ARBA00000085"/>
    </source>
</evidence>
<dbReference type="Pfam" id="PF00512">
    <property type="entry name" value="HisKA"/>
    <property type="match status" value="1"/>
</dbReference>
<evidence type="ECO:0000256" key="12">
    <source>
        <dbReference type="ARBA" id="ARBA00023012"/>
    </source>
</evidence>
<evidence type="ECO:0000259" key="15">
    <source>
        <dbReference type="PROSITE" id="PS50109"/>
    </source>
</evidence>
<dbReference type="PANTHER" id="PTHR45528:SF1">
    <property type="entry name" value="SENSOR HISTIDINE KINASE CPXA"/>
    <property type="match status" value="1"/>
</dbReference>
<dbReference type="SUPFAM" id="SSF47384">
    <property type="entry name" value="Homodimeric domain of signal transducing histidine kinase"/>
    <property type="match status" value="1"/>
</dbReference>
<feature type="domain" description="Histidine kinase" evidence="15">
    <location>
        <begin position="467"/>
        <end position="665"/>
    </location>
</feature>
<sequence>MKRVQNLCLSGFLLLCAVCSAIVIFLYPQIQFSSVTDFDEVNYELKESIEWLILGKMQQMDPSYRFIESSDAILEQSVDDASQNSIRESVYLLDNDENFAYRIEWKDQVLSNHFTEDTNSKNALFYGELTYDENGNLKQSGNMDVTEFSFLSLYNFYTLNGIVSELMNDPDQDVKLNPPTNLKVTLFIPKEMKAGGLVYTSVYNDSVWVPFVLLAFVISAFIIGVYLFLVSWKTLAKTQLLKTILSWKAEFNIFFFGTLTILIASICIYIMGVTINDILLPAMVRYGLPAAGVWVNVINFSLFFLSLFFIGIDIYYVKYSLCSGFVRFLKEDTWLGNRIMELYGGIKDLSNYDLDQKIKNLILKGVLLNTALMFLCALFWGWLFVLIYGVVSYIFLLHQAQRIVKEYDKLLVRLDRIAQGDFKVDEQYQTSILPSLQEKLDTVQEDFEEAVKERVRSQNLRTELITNVSHDLKTPLTGIKNYLELLNDPQLSTEDKEEYLVRLNQYTDRLSKLIEDLFEVSKANSGNINLETQNVDIVSLVEQVVVENETMLEKKGLSSVIRKPQEPIICLLDGNKTVRIFENLLSNVAKYALENTRVFVTIEKNQDQVDITIQNISKTPLDFDPQDITERFVRADQSRHEEGSGLGLAIVKSFCEIQNGSFTVQLDGDVFKAIVQFKTI</sequence>
<keyword evidence="11 14" id="KW-1133">Transmembrane helix</keyword>
<evidence type="ECO:0000256" key="13">
    <source>
        <dbReference type="ARBA" id="ARBA00023136"/>
    </source>
</evidence>
<dbReference type="InterPro" id="IPR003594">
    <property type="entry name" value="HATPase_dom"/>
</dbReference>
<dbReference type="PANTHER" id="PTHR45528">
    <property type="entry name" value="SENSOR HISTIDINE KINASE CPXA"/>
    <property type="match status" value="1"/>
</dbReference>
<feature type="transmembrane region" description="Helical" evidence="14">
    <location>
        <begin position="207"/>
        <end position="230"/>
    </location>
</feature>
<dbReference type="GeneID" id="77462365"/>
<dbReference type="Gene3D" id="3.30.565.10">
    <property type="entry name" value="Histidine kinase-like ATPase, C-terminal domain"/>
    <property type="match status" value="1"/>
</dbReference>
<evidence type="ECO:0000256" key="3">
    <source>
        <dbReference type="ARBA" id="ARBA00012438"/>
    </source>
</evidence>